<gene>
    <name evidence="1" type="ORF">J0X25_01020</name>
</gene>
<reference evidence="1 2" key="1">
    <citation type="submission" date="2021-03" db="EMBL/GenBank/DDBJ databases">
        <title>Haloterrigena longa sp. nov. and Haloterrigena limicola sp. nov., extremely halophilic archaea isolated from a salt lake.</title>
        <authorList>
            <person name="Henglin C."/>
        </authorList>
    </citation>
    <scope>NUCLEOTIDE SEQUENCE [LARGE SCALE GENOMIC DNA]</scope>
    <source>
        <strain evidence="1 2">KZCA68</strain>
    </source>
</reference>
<evidence type="ECO:0000313" key="1">
    <source>
        <dbReference type="EMBL" id="QSW99572.1"/>
    </source>
</evidence>
<keyword evidence="2" id="KW-1185">Reference proteome</keyword>
<organism evidence="1 2">
    <name type="scientific">Haloterrigena alkaliphila</name>
    <dbReference type="NCBI Taxonomy" id="2816475"/>
    <lineage>
        <taxon>Archaea</taxon>
        <taxon>Methanobacteriati</taxon>
        <taxon>Methanobacteriota</taxon>
        <taxon>Stenosarchaea group</taxon>
        <taxon>Halobacteria</taxon>
        <taxon>Halobacteriales</taxon>
        <taxon>Natrialbaceae</taxon>
        <taxon>Haloterrigena</taxon>
    </lineage>
</organism>
<accession>A0A8A2VGW1</accession>
<dbReference type="Proteomes" id="UP000663203">
    <property type="component" value="Chromosome"/>
</dbReference>
<dbReference type="AlphaFoldDB" id="A0A8A2VGW1"/>
<evidence type="ECO:0000313" key="2">
    <source>
        <dbReference type="Proteomes" id="UP000663203"/>
    </source>
</evidence>
<dbReference type="EMBL" id="CP071462">
    <property type="protein sequence ID" value="QSW99572.1"/>
    <property type="molecule type" value="Genomic_DNA"/>
</dbReference>
<protein>
    <submittedName>
        <fullName evidence="1">Uncharacterized protein</fullName>
    </submittedName>
</protein>
<sequence>MQCVNCGRDAGYNRAVIELFSGTTIGGLCMNCEKDELGRSVRYWASGSERRCAFCKRDGQIRFPRYVPELTSSDGDLVVTSSIEDDEAVPCLCDEHFHELIEGDERLRSVKR</sequence>
<dbReference type="KEGG" id="hakz:J0X25_01020"/>
<name>A0A8A2VGW1_9EURY</name>
<proteinExistence type="predicted"/>